<accession>D4BF89</accession>
<dbReference type="EMBL" id="ABWL02000016">
    <property type="protein sequence ID" value="EFE07568.1"/>
    <property type="molecule type" value="Genomic_DNA"/>
</dbReference>
<proteinExistence type="predicted"/>
<gene>
    <name evidence="1" type="ORF">CIT292_09456</name>
</gene>
<name>D4BF89_9ENTR</name>
<dbReference type="Proteomes" id="UP000003880">
    <property type="component" value="Unassembled WGS sequence"/>
</dbReference>
<protein>
    <submittedName>
        <fullName evidence="1">Uncharacterized protein</fullName>
    </submittedName>
</protein>
<evidence type="ECO:0000313" key="2">
    <source>
        <dbReference type="Proteomes" id="UP000003880"/>
    </source>
</evidence>
<evidence type="ECO:0000313" key="1">
    <source>
        <dbReference type="EMBL" id="EFE07568.1"/>
    </source>
</evidence>
<organism evidence="1 2">
    <name type="scientific">Citrobacter youngae ATCC 29220</name>
    <dbReference type="NCBI Taxonomy" id="500640"/>
    <lineage>
        <taxon>Bacteria</taxon>
        <taxon>Pseudomonadati</taxon>
        <taxon>Pseudomonadota</taxon>
        <taxon>Gammaproteobacteria</taxon>
        <taxon>Enterobacterales</taxon>
        <taxon>Enterobacteriaceae</taxon>
        <taxon>Citrobacter</taxon>
        <taxon>Citrobacter freundii complex</taxon>
    </lineage>
</organism>
<sequence length="56" mass="6559">MQNHFCAQILPLKRTLHSSNDSNSRVNMLKKAAIERYFTLPVGRKSLQRRWFAIGK</sequence>
<dbReference type="HOGENOM" id="CLU_3005894_0_0_6"/>
<reference evidence="1 2" key="1">
    <citation type="submission" date="2010-02" db="EMBL/GenBank/DDBJ databases">
        <authorList>
            <person name="Weinstock G."/>
            <person name="Sodergren E."/>
            <person name="Clifton S."/>
            <person name="Fulton L."/>
            <person name="Fulton B."/>
            <person name="Courtney L."/>
            <person name="Fronick C."/>
            <person name="Harrison M."/>
            <person name="Strong C."/>
            <person name="Farmer C."/>
            <person name="Delahaunty K."/>
            <person name="Markovic C."/>
            <person name="Hall O."/>
            <person name="Minx P."/>
            <person name="Tomlinson C."/>
            <person name="Mitreva M."/>
            <person name="Nelson J."/>
            <person name="Hou S."/>
            <person name="Wollam A."/>
            <person name="Pepin K.H."/>
            <person name="Johnson M."/>
            <person name="Bhonagiri V."/>
            <person name="Zhang X."/>
            <person name="Suruliraj S."/>
            <person name="Warren W."/>
            <person name="Chinwalla A."/>
            <person name="Mardis E.R."/>
            <person name="Wilson R.K."/>
        </authorList>
    </citation>
    <scope>NUCLEOTIDE SEQUENCE [LARGE SCALE GENOMIC DNA]</scope>
    <source>
        <strain evidence="1 2">ATCC 29220</strain>
    </source>
</reference>
<dbReference type="AlphaFoldDB" id="D4BF89"/>
<comment type="caution">
    <text evidence="1">The sequence shown here is derived from an EMBL/GenBank/DDBJ whole genome shotgun (WGS) entry which is preliminary data.</text>
</comment>